<dbReference type="EMBL" id="FXTH01000022">
    <property type="protein sequence ID" value="SMO90560.1"/>
    <property type="molecule type" value="Genomic_DNA"/>
</dbReference>
<sequence length="303" mass="34955">MNLRTTVILGFFMIGLVRLSAAGMPVTVPADTLSYEQRLDKGIEAFYQSDWNEAFSVFQYLQQKYPGDARAYFFSSMIPFWKYYFGGKKPSAAHAFYERSEKALTVSHNQLQSNPYDTTMVLMLSGLHGYRSLVAAGEEDYRRAIESGMDGFTYTRQLLKLDAQDPKALIGKGMFYYMMGSVPDQLKWVARFAGFSGDRAEGFRALEEAARSNSYVRNDAKMILSYLYEREHQEKKALEHLRELAEKYPRNIIFQYHTGRLYEKCGKIDLARKKYKLVASMDEHSWSSMPSKSLERFRNLSGK</sequence>
<reference evidence="1 2" key="1">
    <citation type="submission" date="2017-05" db="EMBL/GenBank/DDBJ databases">
        <authorList>
            <person name="Varghese N."/>
            <person name="Submissions S."/>
        </authorList>
    </citation>
    <scope>NUCLEOTIDE SEQUENCE [LARGE SCALE GENOMIC DNA]</scope>
    <source>
        <strain evidence="1 2">DSM 21194</strain>
    </source>
</reference>
<dbReference type="InterPro" id="IPR011990">
    <property type="entry name" value="TPR-like_helical_dom_sf"/>
</dbReference>
<dbReference type="RefSeq" id="WP_142715897.1">
    <property type="nucleotide sequence ID" value="NZ_FXTH01000022.1"/>
</dbReference>
<proteinExistence type="predicted"/>
<dbReference type="AlphaFoldDB" id="A0A521F4W7"/>
<dbReference type="Gene3D" id="1.25.40.10">
    <property type="entry name" value="Tetratricopeptide repeat domain"/>
    <property type="match status" value="1"/>
</dbReference>
<keyword evidence="2" id="KW-1185">Reference proteome</keyword>
<dbReference type="SUPFAM" id="SSF48452">
    <property type="entry name" value="TPR-like"/>
    <property type="match status" value="1"/>
</dbReference>
<gene>
    <name evidence="1" type="ORF">SAMN06265218_12250</name>
</gene>
<accession>A0A521F4W7</accession>
<dbReference type="Proteomes" id="UP000317593">
    <property type="component" value="Unassembled WGS sequence"/>
</dbReference>
<evidence type="ECO:0000313" key="2">
    <source>
        <dbReference type="Proteomes" id="UP000317593"/>
    </source>
</evidence>
<dbReference type="PANTHER" id="PTHR31859">
    <property type="entry name" value="TETRATRICOPEPTIDE REPEAT PROTEIN 39 FAMILY MEMBER"/>
    <property type="match status" value="1"/>
</dbReference>
<evidence type="ECO:0000313" key="1">
    <source>
        <dbReference type="EMBL" id="SMO90560.1"/>
    </source>
</evidence>
<name>A0A521F4W7_9BACT</name>
<organism evidence="1 2">
    <name type="scientific">Fodinibius sediminis</name>
    <dbReference type="NCBI Taxonomy" id="1214077"/>
    <lineage>
        <taxon>Bacteria</taxon>
        <taxon>Pseudomonadati</taxon>
        <taxon>Balneolota</taxon>
        <taxon>Balneolia</taxon>
        <taxon>Balneolales</taxon>
        <taxon>Balneolaceae</taxon>
        <taxon>Fodinibius</taxon>
    </lineage>
</organism>
<dbReference type="InterPro" id="IPR019412">
    <property type="entry name" value="IML2/TPR_39"/>
</dbReference>
<protein>
    <submittedName>
        <fullName evidence="1">Uncharacterized protein</fullName>
    </submittedName>
</protein>
<dbReference type="OrthoDB" id="1466726at2"/>
<dbReference type="Pfam" id="PF10300">
    <property type="entry name" value="Iml2-TPR_39"/>
    <property type="match status" value="1"/>
</dbReference>
<dbReference type="PANTHER" id="PTHR31859:SF1">
    <property type="entry name" value="TETRATRICOPEPTIDE REPEAT PROTEIN 39C"/>
    <property type="match status" value="1"/>
</dbReference>